<feature type="domain" description="CN hydrolase" evidence="2">
    <location>
        <begin position="6"/>
        <end position="259"/>
    </location>
</feature>
<proteinExistence type="predicted"/>
<dbReference type="PROSITE" id="PS50263">
    <property type="entry name" value="CN_HYDROLASE"/>
    <property type="match status" value="1"/>
</dbReference>
<reference evidence="3 4" key="1">
    <citation type="submission" date="2024-02" db="EMBL/GenBank/DDBJ databases">
        <title>Microbulbifer aestuariivivens NBRC 112533.</title>
        <authorList>
            <person name="Ichikawa N."/>
            <person name="Katano-Makiyama Y."/>
            <person name="Hidaka K."/>
        </authorList>
    </citation>
    <scope>NUCLEOTIDE SEQUENCE [LARGE SCALE GENOMIC DNA]</scope>
    <source>
        <strain evidence="3 4">NBRC 112533</strain>
    </source>
</reference>
<evidence type="ECO:0000256" key="1">
    <source>
        <dbReference type="ARBA" id="ARBA00022801"/>
    </source>
</evidence>
<keyword evidence="4" id="KW-1185">Reference proteome</keyword>
<dbReference type="InterPro" id="IPR050345">
    <property type="entry name" value="Aliph_Amidase/BUP"/>
</dbReference>
<dbReference type="SUPFAM" id="SSF56317">
    <property type="entry name" value="Carbon-nitrogen hydrolase"/>
    <property type="match status" value="2"/>
</dbReference>
<dbReference type="PANTHER" id="PTHR43674">
    <property type="entry name" value="NITRILASE C965.09-RELATED"/>
    <property type="match status" value="1"/>
</dbReference>
<gene>
    <name evidence="3" type="primary">amiF</name>
    <name evidence="3" type="ORF">Maes01_02015</name>
</gene>
<dbReference type="RefSeq" id="WP_345551146.1">
    <property type="nucleotide sequence ID" value="NZ_BAABRT010000015.1"/>
</dbReference>
<dbReference type="PANTHER" id="PTHR43674:SF2">
    <property type="entry name" value="BETA-UREIDOPROPIONASE"/>
    <property type="match status" value="1"/>
</dbReference>
<dbReference type="Gene3D" id="3.60.110.10">
    <property type="entry name" value="Carbon-nitrogen hydrolase"/>
    <property type="match status" value="2"/>
</dbReference>
<evidence type="ECO:0000259" key="2">
    <source>
        <dbReference type="PROSITE" id="PS50263"/>
    </source>
</evidence>
<evidence type="ECO:0000313" key="3">
    <source>
        <dbReference type="EMBL" id="GAA5525445.1"/>
    </source>
</evidence>
<comment type="caution">
    <text evidence="3">The sequence shown here is derived from an EMBL/GenBank/DDBJ whole genome shotgun (WGS) entry which is preliminary data.</text>
</comment>
<organism evidence="3 4">
    <name type="scientific">Microbulbifer aestuariivivens</name>
    <dbReference type="NCBI Taxonomy" id="1908308"/>
    <lineage>
        <taxon>Bacteria</taxon>
        <taxon>Pseudomonadati</taxon>
        <taxon>Pseudomonadota</taxon>
        <taxon>Gammaproteobacteria</taxon>
        <taxon>Cellvibrionales</taxon>
        <taxon>Microbulbiferaceae</taxon>
        <taxon>Microbulbifer</taxon>
    </lineage>
</organism>
<sequence>MSNKTIRVAAAQFHVGPDVEQNLATVLRMLDKAAEVQPDLVVLPEFCNHLSWYDNQEHCAEVSVTLDGDFMRAVAEKARSLGIYVVINCTVLREDGSVTGTSLLYSPEGELLADNDKQIYIGHENDFLKPAQEPGPVVDTPLGRIGLYACMDGVINEPPRTLGLRGAQILCNSYNSFASDEGSLHVPVRAPENRVFIIGANKVGPLVPEPLLVPVSEATGIPQKFLCGAGESQIVAPDGTVLVCASEDQEEIIYADIQPELADNKCRPDGTDVFASRRPELYAAIGADPATQPYPKWCGAESLTATVVDPLQGGRDGLRAAVSLAREAVAAGSLVVAVPPLLAAEVIAEDLPAAIDFSGEVIESLRQCCAADAVIVTALPLRCDDGQSRYCAVVVGESGILLAQGQVHPSARFAWSVPADGFESVELPFGRLAAVTSDDSIYPETFRLLAMSGVDTAVVPLEPLEAWELRTGLLERSAENRINLLAAAIGSPLGQGFATALQRDFTVLTPWKERPFDGLLSQPELYALQAGAQSLTVTLYPAAAENKEVSRNTDLVTNRPWKLCGAITAQ</sequence>
<protein>
    <submittedName>
        <fullName evidence="3">Formamidase</fullName>
    </submittedName>
</protein>
<evidence type="ECO:0000313" key="4">
    <source>
        <dbReference type="Proteomes" id="UP001408594"/>
    </source>
</evidence>
<dbReference type="InterPro" id="IPR003010">
    <property type="entry name" value="C-N_Hydrolase"/>
</dbReference>
<accession>A0ABP9WTJ8</accession>
<dbReference type="EMBL" id="BAABRT010000015">
    <property type="protein sequence ID" value="GAA5525445.1"/>
    <property type="molecule type" value="Genomic_DNA"/>
</dbReference>
<dbReference type="Pfam" id="PF00795">
    <property type="entry name" value="CN_hydrolase"/>
    <property type="match status" value="1"/>
</dbReference>
<keyword evidence="1" id="KW-0378">Hydrolase</keyword>
<name>A0ABP9WTJ8_9GAMM</name>
<dbReference type="CDD" id="cd07197">
    <property type="entry name" value="nitrilase"/>
    <property type="match status" value="1"/>
</dbReference>
<dbReference type="InterPro" id="IPR036526">
    <property type="entry name" value="C-N_Hydrolase_sf"/>
</dbReference>
<dbReference type="Proteomes" id="UP001408594">
    <property type="component" value="Unassembled WGS sequence"/>
</dbReference>